<accession>X0YZW9</accession>
<name>X0YZW9_9ZZZZ</name>
<feature type="non-terminal residue" evidence="1">
    <location>
        <position position="1"/>
    </location>
</feature>
<feature type="non-terminal residue" evidence="1">
    <location>
        <position position="83"/>
    </location>
</feature>
<gene>
    <name evidence="1" type="ORF">S01H1_85543</name>
</gene>
<organism evidence="1">
    <name type="scientific">marine sediment metagenome</name>
    <dbReference type="NCBI Taxonomy" id="412755"/>
    <lineage>
        <taxon>unclassified sequences</taxon>
        <taxon>metagenomes</taxon>
        <taxon>ecological metagenomes</taxon>
    </lineage>
</organism>
<sequence length="83" mass="9473">ADFDCVFLHKKGWNPISAFLLRKYSKKIIYNFDNAVMYDPDQPSRTSGPHMKRFIRSVKVADVVIAGNSYLAEHAQRRANSGL</sequence>
<dbReference type="EMBL" id="BARS01058795">
    <property type="protein sequence ID" value="GAG41951.1"/>
    <property type="molecule type" value="Genomic_DNA"/>
</dbReference>
<evidence type="ECO:0000313" key="1">
    <source>
        <dbReference type="EMBL" id="GAG41951.1"/>
    </source>
</evidence>
<protein>
    <recommendedName>
        <fullName evidence="2">Glycosyltransferase subfamily 4-like N-terminal domain-containing protein</fullName>
    </recommendedName>
</protein>
<reference evidence="1" key="1">
    <citation type="journal article" date="2014" name="Front. Microbiol.">
        <title>High frequency of phylogenetically diverse reductive dehalogenase-homologous genes in deep subseafloor sedimentary metagenomes.</title>
        <authorList>
            <person name="Kawai M."/>
            <person name="Futagami T."/>
            <person name="Toyoda A."/>
            <person name="Takaki Y."/>
            <person name="Nishi S."/>
            <person name="Hori S."/>
            <person name="Arai W."/>
            <person name="Tsubouchi T."/>
            <person name="Morono Y."/>
            <person name="Uchiyama I."/>
            <person name="Ito T."/>
            <person name="Fujiyama A."/>
            <person name="Inagaki F."/>
            <person name="Takami H."/>
        </authorList>
    </citation>
    <scope>NUCLEOTIDE SEQUENCE</scope>
    <source>
        <strain evidence="1">Expedition CK06-06</strain>
    </source>
</reference>
<comment type="caution">
    <text evidence="1">The sequence shown here is derived from an EMBL/GenBank/DDBJ whole genome shotgun (WGS) entry which is preliminary data.</text>
</comment>
<evidence type="ECO:0008006" key="2">
    <source>
        <dbReference type="Google" id="ProtNLM"/>
    </source>
</evidence>
<proteinExistence type="predicted"/>
<dbReference type="AlphaFoldDB" id="X0YZW9"/>